<comment type="caution">
    <text evidence="2">The sequence shown here is derived from an EMBL/GenBank/DDBJ whole genome shotgun (WGS) entry which is preliminary data.</text>
</comment>
<dbReference type="Proteomes" id="UP001151760">
    <property type="component" value="Unassembled WGS sequence"/>
</dbReference>
<gene>
    <name evidence="2" type="ORF">Tco_0975207</name>
</gene>
<reference evidence="2" key="2">
    <citation type="submission" date="2022-01" db="EMBL/GenBank/DDBJ databases">
        <authorList>
            <person name="Yamashiro T."/>
            <person name="Shiraishi A."/>
            <person name="Satake H."/>
            <person name="Nakayama K."/>
        </authorList>
    </citation>
    <scope>NUCLEOTIDE SEQUENCE</scope>
</reference>
<keyword evidence="3" id="KW-1185">Reference proteome</keyword>
<evidence type="ECO:0000313" key="2">
    <source>
        <dbReference type="EMBL" id="GJT49050.1"/>
    </source>
</evidence>
<name>A0ABQ5EDS0_9ASTR</name>
<evidence type="ECO:0000313" key="3">
    <source>
        <dbReference type="Proteomes" id="UP001151760"/>
    </source>
</evidence>
<sequence length="100" mass="10892">MPTFKVDDAGVQKWGTSLPVEKKMSSLSKSLRKMISPSESKSLSIPGGIESSGTRNVSTSSIRKSLSTTGIREEEGYLSTKGIEGVDSLLQFYQYVEIDI</sequence>
<organism evidence="2 3">
    <name type="scientific">Tanacetum coccineum</name>
    <dbReference type="NCBI Taxonomy" id="301880"/>
    <lineage>
        <taxon>Eukaryota</taxon>
        <taxon>Viridiplantae</taxon>
        <taxon>Streptophyta</taxon>
        <taxon>Embryophyta</taxon>
        <taxon>Tracheophyta</taxon>
        <taxon>Spermatophyta</taxon>
        <taxon>Magnoliopsida</taxon>
        <taxon>eudicotyledons</taxon>
        <taxon>Gunneridae</taxon>
        <taxon>Pentapetalae</taxon>
        <taxon>asterids</taxon>
        <taxon>campanulids</taxon>
        <taxon>Asterales</taxon>
        <taxon>Asteraceae</taxon>
        <taxon>Asteroideae</taxon>
        <taxon>Anthemideae</taxon>
        <taxon>Anthemidinae</taxon>
        <taxon>Tanacetum</taxon>
    </lineage>
</organism>
<feature type="region of interest" description="Disordered" evidence="1">
    <location>
        <begin position="38"/>
        <end position="65"/>
    </location>
</feature>
<dbReference type="EMBL" id="BQNB010016205">
    <property type="protein sequence ID" value="GJT49050.1"/>
    <property type="molecule type" value="Genomic_DNA"/>
</dbReference>
<evidence type="ECO:0000256" key="1">
    <source>
        <dbReference type="SAM" id="MobiDB-lite"/>
    </source>
</evidence>
<feature type="compositionally biased region" description="Polar residues" evidence="1">
    <location>
        <begin position="51"/>
        <end position="65"/>
    </location>
</feature>
<reference evidence="2" key="1">
    <citation type="journal article" date="2022" name="Int. J. Mol. Sci.">
        <title>Draft Genome of Tanacetum Coccineum: Genomic Comparison of Closely Related Tanacetum-Family Plants.</title>
        <authorList>
            <person name="Yamashiro T."/>
            <person name="Shiraishi A."/>
            <person name="Nakayama K."/>
            <person name="Satake H."/>
        </authorList>
    </citation>
    <scope>NUCLEOTIDE SEQUENCE</scope>
</reference>
<protein>
    <submittedName>
        <fullName evidence="2">Uncharacterized protein</fullName>
    </submittedName>
</protein>
<proteinExistence type="predicted"/>
<accession>A0ABQ5EDS0</accession>